<dbReference type="Proteomes" id="UP000823486">
    <property type="component" value="Unassembled WGS sequence"/>
</dbReference>
<evidence type="ECO:0000313" key="5">
    <source>
        <dbReference type="EMBL" id="MBM7692535.1"/>
    </source>
</evidence>
<reference evidence="5 6" key="1">
    <citation type="submission" date="2021-01" db="EMBL/GenBank/DDBJ databases">
        <title>Genomic Encyclopedia of Type Strains, Phase IV (KMG-IV): sequencing the most valuable type-strain genomes for metagenomic binning, comparative biology and taxonomic classification.</title>
        <authorList>
            <person name="Goeker M."/>
        </authorList>
    </citation>
    <scope>NUCLEOTIDE SEQUENCE [LARGE SCALE GENOMIC DNA]</scope>
    <source>
        <strain evidence="5 6">DSM 105482</strain>
    </source>
</reference>
<comment type="similarity">
    <text evidence="3">Belongs to the MsrB Met sulfoxide reductase family.</text>
</comment>
<dbReference type="HAMAP" id="MF_01400">
    <property type="entry name" value="MsrB"/>
    <property type="match status" value="1"/>
</dbReference>
<dbReference type="Pfam" id="PF01641">
    <property type="entry name" value="SelR"/>
    <property type="match status" value="1"/>
</dbReference>
<evidence type="ECO:0000256" key="3">
    <source>
        <dbReference type="HAMAP-Rule" id="MF_01400"/>
    </source>
</evidence>
<sequence>MNQNKEDLKKKLTPIQYEVTQNNGTEPPFQNEYWNHREPGMYVDIVSGKPLFSSLDKFDSSCGWPSFTKPVEDEEVKEHADYSYGMTRVEVRSKTADSHLGHVFNDGPGPSGLRYCINSAAIRFIPVSELEKEGYGEYLKLFEKNH</sequence>
<name>A0ABS2QHN4_9BACI</name>
<dbReference type="InterPro" id="IPR002579">
    <property type="entry name" value="Met_Sox_Rdtase_MsrB_dom"/>
</dbReference>
<gene>
    <name evidence="3" type="primary">msrB</name>
    <name evidence="5" type="ORF">JOC77_001965</name>
</gene>
<dbReference type="InterPro" id="IPR028427">
    <property type="entry name" value="Met_Sox_Rdtase_MsrB"/>
</dbReference>
<dbReference type="EMBL" id="JAFBFI010000007">
    <property type="protein sequence ID" value="MBM7692535.1"/>
    <property type="molecule type" value="Genomic_DNA"/>
</dbReference>
<evidence type="ECO:0000256" key="1">
    <source>
        <dbReference type="ARBA" id="ARBA00023002"/>
    </source>
</evidence>
<evidence type="ECO:0000313" key="6">
    <source>
        <dbReference type="Proteomes" id="UP000823486"/>
    </source>
</evidence>
<proteinExistence type="inferred from homology"/>
<keyword evidence="1 3" id="KW-0560">Oxidoreductase</keyword>
<dbReference type="NCBIfam" id="TIGR00357">
    <property type="entry name" value="peptide-methionine (R)-S-oxide reductase MsrB"/>
    <property type="match status" value="1"/>
</dbReference>
<feature type="domain" description="MsrB" evidence="4">
    <location>
        <begin position="5"/>
        <end position="127"/>
    </location>
</feature>
<feature type="active site" description="Nucleophile" evidence="3">
    <location>
        <position position="116"/>
    </location>
</feature>
<accession>A0ABS2QHN4</accession>
<comment type="caution">
    <text evidence="3">Lacks conserved residue(s) required for the propagation of feature annotation.</text>
</comment>
<evidence type="ECO:0000259" key="4">
    <source>
        <dbReference type="PROSITE" id="PS51790"/>
    </source>
</evidence>
<comment type="catalytic activity">
    <reaction evidence="2 3">
        <text>L-methionyl-[protein] + [thioredoxin]-disulfide + H2O = L-methionyl-(R)-S-oxide-[protein] + [thioredoxin]-dithiol</text>
        <dbReference type="Rhea" id="RHEA:24164"/>
        <dbReference type="Rhea" id="RHEA-COMP:10698"/>
        <dbReference type="Rhea" id="RHEA-COMP:10700"/>
        <dbReference type="Rhea" id="RHEA-COMP:12313"/>
        <dbReference type="Rhea" id="RHEA-COMP:12314"/>
        <dbReference type="ChEBI" id="CHEBI:15377"/>
        <dbReference type="ChEBI" id="CHEBI:16044"/>
        <dbReference type="ChEBI" id="CHEBI:29950"/>
        <dbReference type="ChEBI" id="CHEBI:45764"/>
        <dbReference type="ChEBI" id="CHEBI:50058"/>
        <dbReference type="EC" id="1.8.4.12"/>
    </reaction>
</comment>
<dbReference type="EC" id="1.8.4.12" evidence="3"/>
<evidence type="ECO:0000256" key="2">
    <source>
        <dbReference type="ARBA" id="ARBA00048488"/>
    </source>
</evidence>
<dbReference type="SUPFAM" id="SSF51316">
    <property type="entry name" value="Mss4-like"/>
    <property type="match status" value="1"/>
</dbReference>
<dbReference type="PROSITE" id="PS51790">
    <property type="entry name" value="MSRB"/>
    <property type="match status" value="1"/>
</dbReference>
<dbReference type="PANTHER" id="PTHR10173">
    <property type="entry name" value="METHIONINE SULFOXIDE REDUCTASE"/>
    <property type="match status" value="1"/>
</dbReference>
<dbReference type="InterPro" id="IPR011057">
    <property type="entry name" value="Mss4-like_sf"/>
</dbReference>
<comment type="caution">
    <text evidence="5">The sequence shown here is derived from an EMBL/GenBank/DDBJ whole genome shotgun (WGS) entry which is preliminary data.</text>
</comment>
<protein>
    <recommendedName>
        <fullName evidence="3">Peptide methionine sulfoxide reductase MsrB</fullName>
        <ecNumber evidence="3">1.8.4.12</ecNumber>
    </recommendedName>
    <alternativeName>
        <fullName evidence="3">Peptide-methionine (R)-S-oxide reductase</fullName>
    </alternativeName>
</protein>
<organism evidence="5 6">
    <name type="scientific">Peribacillus deserti</name>
    <dbReference type="NCBI Taxonomy" id="673318"/>
    <lineage>
        <taxon>Bacteria</taxon>
        <taxon>Bacillati</taxon>
        <taxon>Bacillota</taxon>
        <taxon>Bacilli</taxon>
        <taxon>Bacillales</taxon>
        <taxon>Bacillaceae</taxon>
        <taxon>Peribacillus</taxon>
    </lineage>
</organism>
<dbReference type="Gene3D" id="2.170.150.20">
    <property type="entry name" value="Peptide methionine sulfoxide reductase"/>
    <property type="match status" value="1"/>
</dbReference>
<dbReference type="RefSeq" id="WP_204542289.1">
    <property type="nucleotide sequence ID" value="NZ_JAFBFI010000007.1"/>
</dbReference>
<dbReference type="PANTHER" id="PTHR10173:SF59">
    <property type="entry name" value="PEPTIDE METHIONINE SULFOXIDE REDUCTASE MSRA_MSRB"/>
    <property type="match status" value="1"/>
</dbReference>
<keyword evidence="6" id="KW-1185">Reference proteome</keyword>